<dbReference type="Gene3D" id="1.10.443.10">
    <property type="entry name" value="Intergrase catalytic core"/>
    <property type="match status" value="1"/>
</dbReference>
<accession>A0ABD5WJ27</accession>
<evidence type="ECO:0000259" key="3">
    <source>
        <dbReference type="PROSITE" id="PS51898"/>
    </source>
</evidence>
<dbReference type="Proteomes" id="UP001596407">
    <property type="component" value="Unassembled WGS sequence"/>
</dbReference>
<organism evidence="4 5">
    <name type="scientific">Halorussus caseinilyticus</name>
    <dbReference type="NCBI Taxonomy" id="3034025"/>
    <lineage>
        <taxon>Archaea</taxon>
        <taxon>Methanobacteriati</taxon>
        <taxon>Methanobacteriota</taxon>
        <taxon>Stenosarchaea group</taxon>
        <taxon>Halobacteria</taxon>
        <taxon>Halobacteriales</taxon>
        <taxon>Haladaptataceae</taxon>
        <taxon>Halorussus</taxon>
    </lineage>
</organism>
<feature type="region of interest" description="Disordered" evidence="2">
    <location>
        <begin position="396"/>
        <end position="424"/>
    </location>
</feature>
<sequence>MSKTRYATMDRDDCEQYYWDEIAPAMRVEGRNPDAETPSYRWLNREYPGFVKHLKRSFDLSPGDFYDERGIPPEGDDDPSPFGFVDHDATREAVEDYLAELADRRGRAEATVSTRRSILRQYLRAYRQAHDADDLLSPLLDAAEQSAEMDRVADTFDVLRRRDDALTTLPAKQKYAQEVRQFYSHQLAFGPAQYDPTEKLEKRFGWDETPDWDNPSLDADQVRALYEAADAQDDRLLVVGVCGWGLRPSEVAALRDDQLPDSLDPSDDPYIEFGEGERKNGPGTVTMLAGLDVLRERLDTLTDREGWNGYLFPSSSAAAGHLTTETVRRRFKNIADDADVTVDGGTPTPKFGRRFWYTTYTRAVERVAERVSAVAREQGSSDASVVLRNYLSADERRKRRREEMREELEGLFADRDGGGAENEK</sequence>
<dbReference type="GO" id="GO:0006310">
    <property type="term" value="P:DNA recombination"/>
    <property type="evidence" value="ECO:0007669"/>
    <property type="project" value="UniProtKB-KW"/>
</dbReference>
<dbReference type="AlphaFoldDB" id="A0ABD5WJ27"/>
<dbReference type="InterPro" id="IPR013762">
    <property type="entry name" value="Integrase-like_cat_sf"/>
</dbReference>
<dbReference type="PROSITE" id="PS51898">
    <property type="entry name" value="TYR_RECOMBINASE"/>
    <property type="match status" value="1"/>
</dbReference>
<name>A0ABD5WJ27_9EURY</name>
<evidence type="ECO:0000313" key="5">
    <source>
        <dbReference type="Proteomes" id="UP001596407"/>
    </source>
</evidence>
<gene>
    <name evidence="4" type="ORF">ACFQJ6_02530</name>
</gene>
<reference evidence="4 5" key="1">
    <citation type="journal article" date="2019" name="Int. J. Syst. Evol. Microbiol.">
        <title>The Global Catalogue of Microorganisms (GCM) 10K type strain sequencing project: providing services to taxonomists for standard genome sequencing and annotation.</title>
        <authorList>
            <consortium name="The Broad Institute Genomics Platform"/>
            <consortium name="The Broad Institute Genome Sequencing Center for Infectious Disease"/>
            <person name="Wu L."/>
            <person name="Ma J."/>
        </authorList>
    </citation>
    <scope>NUCLEOTIDE SEQUENCE [LARGE SCALE GENOMIC DNA]</scope>
    <source>
        <strain evidence="4 5">DT72</strain>
    </source>
</reference>
<keyword evidence="5" id="KW-1185">Reference proteome</keyword>
<evidence type="ECO:0000256" key="2">
    <source>
        <dbReference type="SAM" id="MobiDB-lite"/>
    </source>
</evidence>
<evidence type="ECO:0000256" key="1">
    <source>
        <dbReference type="ARBA" id="ARBA00023172"/>
    </source>
</evidence>
<dbReference type="GeneID" id="79305787"/>
<feature type="domain" description="Tyr recombinase" evidence="3">
    <location>
        <begin position="212"/>
        <end position="403"/>
    </location>
</feature>
<dbReference type="InterPro" id="IPR002104">
    <property type="entry name" value="Integrase_catalytic"/>
</dbReference>
<dbReference type="EMBL" id="JBHSZH010000002">
    <property type="protein sequence ID" value="MFC7079179.1"/>
    <property type="molecule type" value="Genomic_DNA"/>
</dbReference>
<dbReference type="InterPro" id="IPR011010">
    <property type="entry name" value="DNA_brk_join_enz"/>
</dbReference>
<protein>
    <submittedName>
        <fullName evidence="4">Tyrosine-type recombinase/integrase</fullName>
    </submittedName>
</protein>
<dbReference type="SUPFAM" id="SSF56349">
    <property type="entry name" value="DNA breaking-rejoining enzymes"/>
    <property type="match status" value="1"/>
</dbReference>
<comment type="caution">
    <text evidence="4">The sequence shown here is derived from an EMBL/GenBank/DDBJ whole genome shotgun (WGS) entry which is preliminary data.</text>
</comment>
<dbReference type="RefSeq" id="WP_276282821.1">
    <property type="nucleotide sequence ID" value="NZ_CP119812.1"/>
</dbReference>
<proteinExistence type="predicted"/>
<evidence type="ECO:0000313" key="4">
    <source>
        <dbReference type="EMBL" id="MFC7079179.1"/>
    </source>
</evidence>
<keyword evidence="1" id="KW-0233">DNA recombination</keyword>